<keyword evidence="2" id="KW-1185">Reference proteome</keyword>
<evidence type="ECO:0000313" key="1">
    <source>
        <dbReference type="EMBL" id="SKA67232.1"/>
    </source>
</evidence>
<dbReference type="OrthoDB" id="2355620at2"/>
<evidence type="ECO:0000313" key="2">
    <source>
        <dbReference type="Proteomes" id="UP000190814"/>
    </source>
</evidence>
<dbReference type="RefSeq" id="WP_078766298.1">
    <property type="nucleotide sequence ID" value="NZ_FUXZ01000008.1"/>
</dbReference>
<name>A0A1T4VQG5_9FIRM</name>
<dbReference type="Proteomes" id="UP000190814">
    <property type="component" value="Unassembled WGS sequence"/>
</dbReference>
<dbReference type="InterPro" id="IPR037883">
    <property type="entry name" value="Knr4/Smi1-like_sf"/>
</dbReference>
<sequence length="165" mass="19506">MKSIKLLIKLFEGKNNCELKIKDSNGNEIITYNTKKDGIKISDKEYGLIDLLPRQYVDLLCFSDGIELFNYDNIDGLKLLGLDEIEKYTKYSKNTYEEDWDDDIIIFAKIIGEDNYLGFRKKEYGYDILDCYFEELPSDWEIISSDFDEFLVRFLSEEGNKFWIC</sequence>
<dbReference type="EMBL" id="FUXZ01000008">
    <property type="protein sequence ID" value="SKA67232.1"/>
    <property type="molecule type" value="Genomic_DNA"/>
</dbReference>
<dbReference type="STRING" id="39495.SAMN02745111_01423"/>
<reference evidence="1 2" key="1">
    <citation type="submission" date="2017-02" db="EMBL/GenBank/DDBJ databases">
        <authorList>
            <person name="Peterson S.W."/>
        </authorList>
    </citation>
    <scope>NUCLEOTIDE SEQUENCE [LARGE SCALE GENOMIC DNA]</scope>
    <source>
        <strain evidence="1 2">ATCC 35992</strain>
    </source>
</reference>
<accession>A0A1T4VQG5</accession>
<dbReference type="SUPFAM" id="SSF160631">
    <property type="entry name" value="SMI1/KNR4-like"/>
    <property type="match status" value="1"/>
</dbReference>
<gene>
    <name evidence="1" type="ORF">SAMN02745111_01423</name>
</gene>
<dbReference type="AlphaFoldDB" id="A0A1T4VQG5"/>
<organism evidence="1 2">
    <name type="scientific">Eubacterium uniforme</name>
    <dbReference type="NCBI Taxonomy" id="39495"/>
    <lineage>
        <taxon>Bacteria</taxon>
        <taxon>Bacillati</taxon>
        <taxon>Bacillota</taxon>
        <taxon>Clostridia</taxon>
        <taxon>Eubacteriales</taxon>
        <taxon>Eubacteriaceae</taxon>
        <taxon>Eubacterium</taxon>
    </lineage>
</organism>
<proteinExistence type="predicted"/>
<protein>
    <submittedName>
        <fullName evidence="1">SMI1 / KNR4 family (SUKH-1)</fullName>
    </submittedName>
</protein>
<dbReference type="Gene3D" id="3.40.1580.10">
    <property type="entry name" value="SMI1/KNR4-like"/>
    <property type="match status" value="1"/>
</dbReference>